<feature type="domain" description="SnoaL-like" evidence="1">
    <location>
        <begin position="10"/>
        <end position="128"/>
    </location>
</feature>
<dbReference type="InterPro" id="IPR037401">
    <property type="entry name" value="SnoaL-like"/>
</dbReference>
<protein>
    <submittedName>
        <fullName evidence="2">Nuclear transport factor 2 family protein</fullName>
    </submittedName>
</protein>
<gene>
    <name evidence="2" type="ORF">HFP15_30545</name>
</gene>
<comment type="caution">
    <text evidence="2">The sequence shown here is derived from an EMBL/GenBank/DDBJ whole genome shotgun (WGS) entry which is preliminary data.</text>
</comment>
<dbReference type="Proteomes" id="UP000715441">
    <property type="component" value="Unassembled WGS sequence"/>
</dbReference>
<evidence type="ECO:0000313" key="2">
    <source>
        <dbReference type="EMBL" id="NKQ57219.1"/>
    </source>
</evidence>
<name>A0ABX1JEC5_9PSEU</name>
<keyword evidence="3" id="KW-1185">Reference proteome</keyword>
<sequence length="168" mass="18564">MISTEVDWIEICQTRYRLAAAIDGRDWDLARAVVDTQVELDYSSYASERVPGRVPAEEWIAYLATLFPGFDATQHSLSNPVVELAGDAAGSTMAMTAEHLLDGCRFTIGGRYEDAYRRRDGRWRLTATRLVVRWVHGDAAIMPLALERGVALRGEAARPLAPGVEADV</sequence>
<evidence type="ECO:0000259" key="1">
    <source>
        <dbReference type="Pfam" id="PF13577"/>
    </source>
</evidence>
<dbReference type="Gene3D" id="3.10.450.50">
    <property type="match status" value="1"/>
</dbReference>
<dbReference type="InterPro" id="IPR032710">
    <property type="entry name" value="NTF2-like_dom_sf"/>
</dbReference>
<dbReference type="Pfam" id="PF13577">
    <property type="entry name" value="SnoaL_4"/>
    <property type="match status" value="1"/>
</dbReference>
<organism evidence="2 3">
    <name type="scientific">Amycolatopsis acididurans</name>
    <dbReference type="NCBI Taxonomy" id="2724524"/>
    <lineage>
        <taxon>Bacteria</taxon>
        <taxon>Bacillati</taxon>
        <taxon>Actinomycetota</taxon>
        <taxon>Actinomycetes</taxon>
        <taxon>Pseudonocardiales</taxon>
        <taxon>Pseudonocardiaceae</taxon>
        <taxon>Amycolatopsis</taxon>
    </lineage>
</organism>
<accession>A0ABX1JEC5</accession>
<proteinExistence type="predicted"/>
<dbReference type="EMBL" id="JAAXLS010000033">
    <property type="protein sequence ID" value="NKQ57219.1"/>
    <property type="molecule type" value="Genomic_DNA"/>
</dbReference>
<dbReference type="SUPFAM" id="SSF54427">
    <property type="entry name" value="NTF2-like"/>
    <property type="match status" value="1"/>
</dbReference>
<reference evidence="2 3" key="1">
    <citation type="submission" date="2020-04" db="EMBL/GenBank/DDBJ databases">
        <title>Novel species.</title>
        <authorList>
            <person name="Teo W.F.A."/>
            <person name="Lipun K."/>
            <person name="Srisuk N."/>
            <person name="Duangmal K."/>
        </authorList>
    </citation>
    <scope>NUCLEOTIDE SEQUENCE [LARGE SCALE GENOMIC DNA]</scope>
    <source>
        <strain evidence="2 3">K13G38</strain>
    </source>
</reference>
<evidence type="ECO:0000313" key="3">
    <source>
        <dbReference type="Proteomes" id="UP000715441"/>
    </source>
</evidence>
<dbReference type="RefSeq" id="WP_168520248.1">
    <property type="nucleotide sequence ID" value="NZ_JAAXLS010000033.1"/>
</dbReference>